<dbReference type="Gene3D" id="3.40.50.2000">
    <property type="entry name" value="Glycogen Phosphorylase B"/>
    <property type="match status" value="2"/>
</dbReference>
<dbReference type="PANTHER" id="PTHR45947:SF3">
    <property type="entry name" value="SULFOQUINOVOSYL TRANSFERASE SQD2"/>
    <property type="match status" value="1"/>
</dbReference>
<keyword evidence="3" id="KW-1185">Reference proteome</keyword>
<dbReference type="RefSeq" id="WP_278017022.1">
    <property type="nucleotide sequence ID" value="NZ_CP121106.1"/>
</dbReference>
<protein>
    <submittedName>
        <fullName evidence="2">Glycosyltransferase family 4 protein</fullName>
        <ecNumber evidence="2">2.4.-.-</ecNumber>
    </submittedName>
</protein>
<evidence type="ECO:0000259" key="1">
    <source>
        <dbReference type="Pfam" id="PF00534"/>
    </source>
</evidence>
<dbReference type="PANTHER" id="PTHR45947">
    <property type="entry name" value="SULFOQUINOVOSYL TRANSFERASE SQD2"/>
    <property type="match status" value="1"/>
</dbReference>
<dbReference type="CDD" id="cd03801">
    <property type="entry name" value="GT4_PimA-like"/>
    <property type="match status" value="1"/>
</dbReference>
<keyword evidence="2" id="KW-0328">Glycosyltransferase</keyword>
<dbReference type="Proteomes" id="UP001215827">
    <property type="component" value="Chromosome"/>
</dbReference>
<organism evidence="2 3">
    <name type="scientific">Altererythrobacter arenosus</name>
    <dbReference type="NCBI Taxonomy" id="3032592"/>
    <lineage>
        <taxon>Bacteria</taxon>
        <taxon>Pseudomonadati</taxon>
        <taxon>Pseudomonadota</taxon>
        <taxon>Alphaproteobacteria</taxon>
        <taxon>Sphingomonadales</taxon>
        <taxon>Erythrobacteraceae</taxon>
        <taxon>Altererythrobacter</taxon>
    </lineage>
</organism>
<dbReference type="SUPFAM" id="SSF53756">
    <property type="entry name" value="UDP-Glycosyltransferase/glycogen phosphorylase"/>
    <property type="match status" value="1"/>
</dbReference>
<dbReference type="EMBL" id="CP121106">
    <property type="protein sequence ID" value="WFL78332.1"/>
    <property type="molecule type" value="Genomic_DNA"/>
</dbReference>
<sequence length="448" mass="49055">MSAHIVIINDLSEPMGGASLLALKSAIEFADRGHRVTFVTGDDGSDLLRDAGVEIVALGQQRLLAAGVAKSAVRGLYNPGARKMLERWIQANDNGRAVYHLHGWAQILSPSIFVPLRKVADRLIMSAHDFFVTCPNGAMYDFKRQKHCELKPMSTQCVMRNCDRRSYLQKGWRLARHSVLAQTRPGFDEFPPLMLIHKSMADYFAKGGVEARDMFVLPNPITPFCNSRVPAETNKAALFVGRIECTKGIDRAAEACRRAGIPLIAIGTGELLSRLRETYPEHQWLGWKPAESIGAYAAQARMLLMPSTAIEPFGLTAVEGLWSGLPVVFSDRALLAGEIKQAGAGAGVDPYDIDGFAALLKSWTGNDPLVRGLSINAIEGTRGLALSWNAWIERLQESYEAILRGGKSELAKLYDTEDSEVAPITYRTSKPLREAAFRSNTDLSNAAG</sequence>
<proteinExistence type="predicted"/>
<keyword evidence="2" id="KW-0808">Transferase</keyword>
<evidence type="ECO:0000313" key="2">
    <source>
        <dbReference type="EMBL" id="WFL78332.1"/>
    </source>
</evidence>
<feature type="domain" description="Glycosyl transferase family 1" evidence="1">
    <location>
        <begin position="231"/>
        <end position="377"/>
    </location>
</feature>
<reference evidence="2 3" key="1">
    <citation type="submission" date="2023-03" db="EMBL/GenBank/DDBJ databases">
        <title>Altererythrobacter sp. CAU 1644 isolated from sand.</title>
        <authorList>
            <person name="Kim W."/>
        </authorList>
    </citation>
    <scope>NUCLEOTIDE SEQUENCE [LARGE SCALE GENOMIC DNA]</scope>
    <source>
        <strain evidence="2 3">CAU 1644</strain>
    </source>
</reference>
<gene>
    <name evidence="2" type="ORF">P7228_04515</name>
</gene>
<evidence type="ECO:0000313" key="3">
    <source>
        <dbReference type="Proteomes" id="UP001215827"/>
    </source>
</evidence>
<name>A0ABY8FU33_9SPHN</name>
<accession>A0ABY8FU33</accession>
<dbReference type="Pfam" id="PF00534">
    <property type="entry name" value="Glycos_transf_1"/>
    <property type="match status" value="1"/>
</dbReference>
<dbReference type="InterPro" id="IPR001296">
    <property type="entry name" value="Glyco_trans_1"/>
</dbReference>
<dbReference type="GO" id="GO:0016757">
    <property type="term" value="F:glycosyltransferase activity"/>
    <property type="evidence" value="ECO:0007669"/>
    <property type="project" value="UniProtKB-KW"/>
</dbReference>
<dbReference type="EC" id="2.4.-.-" evidence="2"/>
<dbReference type="InterPro" id="IPR050194">
    <property type="entry name" value="Glycosyltransferase_grp1"/>
</dbReference>